<keyword evidence="3" id="KW-1185">Reference proteome</keyword>
<feature type="region of interest" description="Disordered" evidence="1">
    <location>
        <begin position="169"/>
        <end position="200"/>
    </location>
</feature>
<name>A0A423STK9_PENVA</name>
<evidence type="ECO:0000313" key="3">
    <source>
        <dbReference type="Proteomes" id="UP000283509"/>
    </source>
</evidence>
<feature type="compositionally biased region" description="Basic residues" evidence="1">
    <location>
        <begin position="151"/>
        <end position="163"/>
    </location>
</feature>
<feature type="region of interest" description="Disordered" evidence="1">
    <location>
        <begin position="144"/>
        <end position="163"/>
    </location>
</feature>
<dbReference type="Proteomes" id="UP000283509">
    <property type="component" value="Unassembled WGS sequence"/>
</dbReference>
<proteinExistence type="predicted"/>
<evidence type="ECO:0000256" key="1">
    <source>
        <dbReference type="SAM" id="MobiDB-lite"/>
    </source>
</evidence>
<feature type="compositionally biased region" description="Polar residues" evidence="1">
    <location>
        <begin position="188"/>
        <end position="197"/>
    </location>
</feature>
<accession>A0A423STK9</accession>
<reference evidence="2 3" key="1">
    <citation type="submission" date="2018-04" db="EMBL/GenBank/DDBJ databases">
        <authorList>
            <person name="Zhang X."/>
            <person name="Yuan J."/>
            <person name="Li F."/>
            <person name="Xiang J."/>
        </authorList>
    </citation>
    <scope>NUCLEOTIDE SEQUENCE [LARGE SCALE GENOMIC DNA]</scope>
    <source>
        <tissue evidence="2">Muscle</tissue>
    </source>
</reference>
<protein>
    <submittedName>
        <fullName evidence="2">Uncharacterized protein</fullName>
    </submittedName>
</protein>
<feature type="region of interest" description="Disordered" evidence="1">
    <location>
        <begin position="57"/>
        <end position="76"/>
    </location>
</feature>
<reference evidence="2 3" key="2">
    <citation type="submission" date="2019-01" db="EMBL/GenBank/DDBJ databases">
        <title>The decoding of complex shrimp genome reveals the adaptation for benthos swimmer, frequently molting mechanism and breeding impact on genome.</title>
        <authorList>
            <person name="Sun Y."/>
            <person name="Gao Y."/>
            <person name="Yu Y."/>
        </authorList>
    </citation>
    <scope>NUCLEOTIDE SEQUENCE [LARGE SCALE GENOMIC DNA]</scope>
    <source>
        <tissue evidence="2">Muscle</tissue>
    </source>
</reference>
<comment type="caution">
    <text evidence="2">The sequence shown here is derived from an EMBL/GenBank/DDBJ whole genome shotgun (WGS) entry which is preliminary data.</text>
</comment>
<evidence type="ECO:0000313" key="2">
    <source>
        <dbReference type="EMBL" id="ROT67513.1"/>
    </source>
</evidence>
<sequence length="458" mass="48836">MLTVTITARSQFSYIFSLSCTIHPQSSIFTTSTSRPRTILPQSLTITHINLLYPAPYSHNPSPSPTSTIKSPHGPYSHNPSTITAHANTHTIPHQISHIETLLYSAPYSSSPQKIASSIHPHQPPLPAHHTAHNFLLTNSRHIKLPLPPHHTAHNPHPSSRHITIKSPATVRKQSPSDSPSRAVAGRSTGSSWTKLRSNPEAPPPPSLVCPLPLVICPVVSAPPAFLPSLPWPLPFFLVPCPSCPPAPPAPCPFFLGPLPSSLTWPLPLLSCPSVPPVPCPSCPPALPAPCPLPSLPWPLPPLPFLPWPPCRLLAPLPSLPAPAPLAPPALSFPCPCPSFPLPSPSWPLPPCPPDCPLSPLSTSPCCRPCPLFRFDPACPPPCPSLFFFFRLGRLPPPVPCPPTALSPPAPCCLFLVTCPLSPARLLPTTTTNLSESLIELVVHEPGSPSPSCDLAPS</sequence>
<dbReference type="EMBL" id="QCYY01002805">
    <property type="protein sequence ID" value="ROT67513.1"/>
    <property type="molecule type" value="Genomic_DNA"/>
</dbReference>
<gene>
    <name evidence="2" type="ORF">C7M84_014398</name>
</gene>
<organism evidence="2 3">
    <name type="scientific">Penaeus vannamei</name>
    <name type="common">Whiteleg shrimp</name>
    <name type="synonym">Litopenaeus vannamei</name>
    <dbReference type="NCBI Taxonomy" id="6689"/>
    <lineage>
        <taxon>Eukaryota</taxon>
        <taxon>Metazoa</taxon>
        <taxon>Ecdysozoa</taxon>
        <taxon>Arthropoda</taxon>
        <taxon>Crustacea</taxon>
        <taxon>Multicrustacea</taxon>
        <taxon>Malacostraca</taxon>
        <taxon>Eumalacostraca</taxon>
        <taxon>Eucarida</taxon>
        <taxon>Decapoda</taxon>
        <taxon>Dendrobranchiata</taxon>
        <taxon>Penaeoidea</taxon>
        <taxon>Penaeidae</taxon>
        <taxon>Penaeus</taxon>
    </lineage>
</organism>
<dbReference type="AlphaFoldDB" id="A0A423STK9"/>